<dbReference type="GO" id="GO:0005615">
    <property type="term" value="C:extracellular space"/>
    <property type="evidence" value="ECO:0007669"/>
    <property type="project" value="UniProtKB-UniRule"/>
</dbReference>
<evidence type="ECO:0000256" key="1">
    <source>
        <dbReference type="ARBA" id="ARBA00004613"/>
    </source>
</evidence>
<organism evidence="12 13">
    <name type="scientific">Leptobrachium leishanense</name>
    <name type="common">Leishan spiny toad</name>
    <dbReference type="NCBI Taxonomy" id="445787"/>
    <lineage>
        <taxon>Eukaryota</taxon>
        <taxon>Metazoa</taxon>
        <taxon>Chordata</taxon>
        <taxon>Craniata</taxon>
        <taxon>Vertebrata</taxon>
        <taxon>Euteleostomi</taxon>
        <taxon>Amphibia</taxon>
        <taxon>Batrachia</taxon>
        <taxon>Anura</taxon>
        <taxon>Pelobatoidea</taxon>
        <taxon>Megophryidae</taxon>
        <taxon>Leptobrachium</taxon>
    </lineage>
</organism>
<comment type="function">
    <text evidence="10">Immune regulatory cytokine.</text>
</comment>
<comment type="similarity">
    <text evidence="2 10">Belongs to the IL-10 family.</text>
</comment>
<dbReference type="InterPro" id="IPR020443">
    <property type="entry name" value="IL-10/19/20/24/26"/>
</dbReference>
<dbReference type="SUPFAM" id="SSF47266">
    <property type="entry name" value="4-helical cytokines"/>
    <property type="match status" value="1"/>
</dbReference>
<dbReference type="SMART" id="SM00188">
    <property type="entry name" value="IL10"/>
    <property type="match status" value="1"/>
</dbReference>
<comment type="subcellular location">
    <subcellularLocation>
        <location evidence="1 10">Secreted</location>
    </subcellularLocation>
</comment>
<dbReference type="Ensembl" id="ENSLLET00000019822.1">
    <property type="protein sequence ID" value="ENSLLEP00000019072.1"/>
    <property type="gene ID" value="ENSLLEG00000012047.1"/>
</dbReference>
<dbReference type="OrthoDB" id="9931894at2759"/>
<evidence type="ECO:0000313" key="12">
    <source>
        <dbReference type="Ensembl" id="ENSLLEP00000019072.1"/>
    </source>
</evidence>
<dbReference type="PRINTS" id="PR01294">
    <property type="entry name" value="INTRLEUKIN10"/>
</dbReference>
<accession>A0A8C5MW05</accession>
<dbReference type="InterPro" id="IPR020423">
    <property type="entry name" value="IL-10_CS"/>
</dbReference>
<keyword evidence="8" id="KW-0325">Glycoprotein</keyword>
<keyword evidence="6" id="KW-0732">Signal</keyword>
<dbReference type="PANTHER" id="PTHR48482">
    <property type="entry name" value="INTERLEUKIN-19-RELATED"/>
    <property type="match status" value="1"/>
</dbReference>
<evidence type="ECO:0000256" key="9">
    <source>
        <dbReference type="PIRSR" id="PIRSR620443-50"/>
    </source>
</evidence>
<feature type="region of interest" description="Disordered" evidence="11">
    <location>
        <begin position="154"/>
        <end position="202"/>
    </location>
</feature>
<name>A0A8C5MW05_9ANUR</name>
<dbReference type="Gene3D" id="1.20.1250.10">
    <property type="match status" value="1"/>
</dbReference>
<dbReference type="Proteomes" id="UP000694569">
    <property type="component" value="Unplaced"/>
</dbReference>
<reference evidence="12" key="2">
    <citation type="submission" date="2025-09" db="UniProtKB">
        <authorList>
            <consortium name="Ensembl"/>
        </authorList>
    </citation>
    <scope>IDENTIFICATION</scope>
</reference>
<evidence type="ECO:0000256" key="11">
    <source>
        <dbReference type="SAM" id="MobiDB-lite"/>
    </source>
</evidence>
<keyword evidence="4 10" id="KW-0202">Cytokine</keyword>
<dbReference type="GeneTree" id="ENSGT00950000183124"/>
<evidence type="ECO:0000256" key="10">
    <source>
        <dbReference type="RuleBase" id="RU368043"/>
    </source>
</evidence>
<evidence type="ECO:0000256" key="6">
    <source>
        <dbReference type="ARBA" id="ARBA00022729"/>
    </source>
</evidence>
<protein>
    <recommendedName>
        <fullName evidence="10">Interleukin family protein</fullName>
    </recommendedName>
</protein>
<evidence type="ECO:0000256" key="2">
    <source>
        <dbReference type="ARBA" id="ARBA00008813"/>
    </source>
</evidence>
<dbReference type="GO" id="GO:0006955">
    <property type="term" value="P:immune response"/>
    <property type="evidence" value="ECO:0007669"/>
    <property type="project" value="InterPro"/>
</dbReference>
<sequence>MAFRITDIPALERLTVYIYTNREVNCQSGDTELSCQRVVNIFPSKLKELRTSFLKVKNYFQTKDDALDVILLQNNLLNDFKSSLGCQSVIEMLKFYMEDVLPRAMESSKKVKLNVNFISDKLLDLKHTLKRCQHFLPCDRKSKAIKQIKETYSKMQEREGLKKGMTTEPESHGPESLWSESHGQGSNRRDSGINKREESQRS</sequence>
<evidence type="ECO:0000256" key="7">
    <source>
        <dbReference type="ARBA" id="ARBA00023157"/>
    </source>
</evidence>
<comment type="subunit">
    <text evidence="3">Homodimer. Interacts with IL10RA and IL10RB.</text>
</comment>
<dbReference type="InterPro" id="IPR000098">
    <property type="entry name" value="IL-10"/>
</dbReference>
<dbReference type="InterPro" id="IPR009079">
    <property type="entry name" value="4_helix_cytokine-like_core"/>
</dbReference>
<feature type="compositionally biased region" description="Basic and acidic residues" evidence="11">
    <location>
        <begin position="187"/>
        <end position="202"/>
    </location>
</feature>
<proteinExistence type="inferred from homology"/>
<evidence type="ECO:0000313" key="13">
    <source>
        <dbReference type="Proteomes" id="UP000694569"/>
    </source>
</evidence>
<dbReference type="Pfam" id="PF00726">
    <property type="entry name" value="IL10"/>
    <property type="match status" value="1"/>
</dbReference>
<gene>
    <name evidence="12" type="primary">IL10</name>
</gene>
<feature type="disulfide bond" evidence="9">
    <location>
        <begin position="86"/>
        <end position="138"/>
    </location>
</feature>
<evidence type="ECO:0000256" key="8">
    <source>
        <dbReference type="ARBA" id="ARBA00023180"/>
    </source>
</evidence>
<dbReference type="PROSITE" id="PS00520">
    <property type="entry name" value="INTERLEUKIN_10"/>
    <property type="match status" value="1"/>
</dbReference>
<dbReference type="GO" id="GO:0001817">
    <property type="term" value="P:regulation of cytokine production"/>
    <property type="evidence" value="ECO:0007669"/>
    <property type="project" value="UniProtKB-ARBA"/>
</dbReference>
<dbReference type="AlphaFoldDB" id="A0A8C5MW05"/>
<evidence type="ECO:0000256" key="3">
    <source>
        <dbReference type="ARBA" id="ARBA00011144"/>
    </source>
</evidence>
<keyword evidence="5 10" id="KW-0964">Secreted</keyword>
<dbReference type="PANTHER" id="PTHR48482:SF5">
    <property type="entry name" value="INTERLEUKIN-10"/>
    <property type="match status" value="1"/>
</dbReference>
<keyword evidence="13" id="KW-1185">Reference proteome</keyword>
<reference evidence="12" key="1">
    <citation type="submission" date="2025-08" db="UniProtKB">
        <authorList>
            <consortium name="Ensembl"/>
        </authorList>
    </citation>
    <scope>IDENTIFICATION</scope>
</reference>
<feature type="disulfide bond" evidence="9">
    <location>
        <begin position="35"/>
        <end position="132"/>
    </location>
</feature>
<dbReference type="GO" id="GO:0005125">
    <property type="term" value="F:cytokine activity"/>
    <property type="evidence" value="ECO:0007669"/>
    <property type="project" value="UniProtKB-UniRule"/>
</dbReference>
<evidence type="ECO:0000256" key="4">
    <source>
        <dbReference type="ARBA" id="ARBA00022514"/>
    </source>
</evidence>
<keyword evidence="7 9" id="KW-1015">Disulfide bond</keyword>
<evidence type="ECO:0000256" key="5">
    <source>
        <dbReference type="ARBA" id="ARBA00022525"/>
    </source>
</evidence>